<name>A0ABS1KS76_9BACT</name>
<evidence type="ECO:0000313" key="4">
    <source>
        <dbReference type="Proteomes" id="UP000613030"/>
    </source>
</evidence>
<feature type="chain" id="PRO_5045722068" description="Prolyl-tRNA synthetase" evidence="2">
    <location>
        <begin position="24"/>
        <end position="375"/>
    </location>
</feature>
<comment type="caution">
    <text evidence="3">The sequence shown here is derived from an EMBL/GenBank/DDBJ whole genome shotgun (WGS) entry which is preliminary data.</text>
</comment>
<feature type="compositionally biased region" description="Low complexity" evidence="1">
    <location>
        <begin position="306"/>
        <end position="317"/>
    </location>
</feature>
<proteinExistence type="predicted"/>
<reference evidence="3 4" key="1">
    <citation type="submission" date="2021-01" db="EMBL/GenBank/DDBJ databases">
        <title>Chryseolinea sp. Jin1 Genome sequencing and assembly.</title>
        <authorList>
            <person name="Kim I."/>
        </authorList>
    </citation>
    <scope>NUCLEOTIDE SEQUENCE [LARGE SCALE GENOMIC DNA]</scope>
    <source>
        <strain evidence="3 4">Jin1</strain>
    </source>
</reference>
<organism evidence="3 4">
    <name type="scientific">Chryseolinea lacunae</name>
    <dbReference type="NCBI Taxonomy" id="2801331"/>
    <lineage>
        <taxon>Bacteria</taxon>
        <taxon>Pseudomonadati</taxon>
        <taxon>Bacteroidota</taxon>
        <taxon>Cytophagia</taxon>
        <taxon>Cytophagales</taxon>
        <taxon>Fulvivirgaceae</taxon>
        <taxon>Chryseolinea</taxon>
    </lineage>
</organism>
<evidence type="ECO:0008006" key="5">
    <source>
        <dbReference type="Google" id="ProtNLM"/>
    </source>
</evidence>
<dbReference type="EMBL" id="JAERRB010000004">
    <property type="protein sequence ID" value="MBL0742338.1"/>
    <property type="molecule type" value="Genomic_DNA"/>
</dbReference>
<feature type="compositionally biased region" description="Gly residues" evidence="1">
    <location>
        <begin position="355"/>
        <end position="367"/>
    </location>
</feature>
<keyword evidence="2" id="KW-0732">Signal</keyword>
<dbReference type="RefSeq" id="WP_202010473.1">
    <property type="nucleotide sequence ID" value="NZ_JAERRB010000004.1"/>
</dbReference>
<feature type="compositionally biased region" description="Polar residues" evidence="1">
    <location>
        <begin position="253"/>
        <end position="292"/>
    </location>
</feature>
<feature type="compositionally biased region" description="Polar residues" evidence="1">
    <location>
        <begin position="318"/>
        <end position="341"/>
    </location>
</feature>
<evidence type="ECO:0000256" key="1">
    <source>
        <dbReference type="SAM" id="MobiDB-lite"/>
    </source>
</evidence>
<evidence type="ECO:0000256" key="2">
    <source>
        <dbReference type="SAM" id="SignalP"/>
    </source>
</evidence>
<evidence type="ECO:0000313" key="3">
    <source>
        <dbReference type="EMBL" id="MBL0742338.1"/>
    </source>
</evidence>
<feature type="compositionally biased region" description="Low complexity" evidence="1">
    <location>
        <begin position="342"/>
        <end position="354"/>
    </location>
</feature>
<feature type="region of interest" description="Disordered" evidence="1">
    <location>
        <begin position="252"/>
        <end position="375"/>
    </location>
</feature>
<gene>
    <name evidence="3" type="ORF">JI741_14000</name>
</gene>
<feature type="signal peptide" evidence="2">
    <location>
        <begin position="1"/>
        <end position="23"/>
    </location>
</feature>
<keyword evidence="4" id="KW-1185">Reference proteome</keyword>
<dbReference type="Proteomes" id="UP000613030">
    <property type="component" value="Unassembled WGS sequence"/>
</dbReference>
<protein>
    <recommendedName>
        <fullName evidence="5">Prolyl-tRNA synthetase</fullName>
    </recommendedName>
</protein>
<sequence length="375" mass="41756">MKTKVIMLSFVASLAVATSFAQGIENDDMYFNSKDRAKVKALRAKEDESYSASAKKANKYTDENSDVVNPTDSYSARNVNPEFAARSNAQTAKADEQDYFVSNYKYSNASKISSFNNSYNSWYNNPWYSSNYYSPSIYGWNSPYYGSYYDMYGNPWMNPYYQSGWSSSYSYYMGSNWNYGWGSGFGMGLSYGNPYCYGSPYMNSWGSSFGYGGYYNNYYGGGYYPTNVVIINNGYEGGRNIAYGKRATRSGMMASTPSATNGRTRPDNNSNYVTTYPSRQSSNGRVDTQSRIQRQEDYYNRSYRTQQQQAQQQQAPQYSSPSRTDWGNSGQSHYNSGGRSDSNFGSGSGTRSSGGTAGGGSFSGSGSNGRSRGRD</sequence>
<accession>A0ABS1KS76</accession>